<proteinExistence type="predicted"/>
<reference evidence="1" key="1">
    <citation type="journal article" date="2015" name="Nature">
        <title>Complex archaea that bridge the gap between prokaryotes and eukaryotes.</title>
        <authorList>
            <person name="Spang A."/>
            <person name="Saw J.H."/>
            <person name="Jorgensen S.L."/>
            <person name="Zaremba-Niedzwiedzka K."/>
            <person name="Martijn J."/>
            <person name="Lind A.E."/>
            <person name="van Eijk R."/>
            <person name="Schleper C."/>
            <person name="Guy L."/>
            <person name="Ettema T.J."/>
        </authorList>
    </citation>
    <scope>NUCLEOTIDE SEQUENCE</scope>
</reference>
<gene>
    <name evidence="1" type="ORF">LCGC14_0359260</name>
</gene>
<sequence length="58" mass="6992">MKLSELVERLNQIYKLHGEAEVFLKNTTDNYRMDIGEINPEYGIQVEEVWIYAEENWE</sequence>
<comment type="caution">
    <text evidence="1">The sequence shown here is derived from an EMBL/GenBank/DDBJ whole genome shotgun (WGS) entry which is preliminary data.</text>
</comment>
<dbReference type="EMBL" id="LAZR01000277">
    <property type="protein sequence ID" value="KKN77511.1"/>
    <property type="molecule type" value="Genomic_DNA"/>
</dbReference>
<dbReference type="AlphaFoldDB" id="A0A0F9VVN7"/>
<organism evidence="1">
    <name type="scientific">marine sediment metagenome</name>
    <dbReference type="NCBI Taxonomy" id="412755"/>
    <lineage>
        <taxon>unclassified sequences</taxon>
        <taxon>metagenomes</taxon>
        <taxon>ecological metagenomes</taxon>
    </lineage>
</organism>
<protein>
    <submittedName>
        <fullName evidence="1">Uncharacterized protein</fullName>
    </submittedName>
</protein>
<accession>A0A0F9VVN7</accession>
<evidence type="ECO:0000313" key="1">
    <source>
        <dbReference type="EMBL" id="KKN77511.1"/>
    </source>
</evidence>
<name>A0A0F9VVN7_9ZZZZ</name>